<evidence type="ECO:0000313" key="3">
    <source>
        <dbReference type="Proteomes" id="UP000663881"/>
    </source>
</evidence>
<name>A0A820LWG8_9BILA</name>
<reference evidence="2" key="1">
    <citation type="submission" date="2021-02" db="EMBL/GenBank/DDBJ databases">
        <authorList>
            <person name="Nowell W R."/>
        </authorList>
    </citation>
    <scope>NUCLEOTIDE SEQUENCE</scope>
</reference>
<dbReference type="AlphaFoldDB" id="A0A820LWG8"/>
<sequence>WFSTGSMTSIRIGHTASVLSNGKVLVTGGQDSSKELNTAELYDTSIGTWTSTNNMINARYQHTASVLSNGKVLISGGYNVNAGIL</sequence>
<dbReference type="InterPro" id="IPR037293">
    <property type="entry name" value="Gal_Oxidase_central_sf"/>
</dbReference>
<dbReference type="SMART" id="SM00612">
    <property type="entry name" value="Kelch"/>
    <property type="match status" value="1"/>
</dbReference>
<protein>
    <recommendedName>
        <fullName evidence="4">Kelch-like protein</fullName>
    </recommendedName>
</protein>
<dbReference type="SUPFAM" id="SSF117281">
    <property type="entry name" value="Kelch motif"/>
    <property type="match status" value="1"/>
</dbReference>
<dbReference type="Gene3D" id="2.130.10.80">
    <property type="entry name" value="Galactose oxidase/kelch, beta-propeller"/>
    <property type="match status" value="1"/>
</dbReference>
<dbReference type="EMBL" id="CAJOAY010023114">
    <property type="protein sequence ID" value="CAF4363546.1"/>
    <property type="molecule type" value="Genomic_DNA"/>
</dbReference>
<dbReference type="Proteomes" id="UP000663881">
    <property type="component" value="Unassembled WGS sequence"/>
</dbReference>
<evidence type="ECO:0008006" key="4">
    <source>
        <dbReference type="Google" id="ProtNLM"/>
    </source>
</evidence>
<feature type="non-terminal residue" evidence="2">
    <location>
        <position position="85"/>
    </location>
</feature>
<dbReference type="InterPro" id="IPR015915">
    <property type="entry name" value="Kelch-typ_b-propeller"/>
</dbReference>
<dbReference type="InterPro" id="IPR006652">
    <property type="entry name" value="Kelch_1"/>
</dbReference>
<gene>
    <name evidence="2" type="ORF">OKA104_LOCUS49457</name>
</gene>
<accession>A0A820LWG8</accession>
<proteinExistence type="predicted"/>
<evidence type="ECO:0000256" key="1">
    <source>
        <dbReference type="ARBA" id="ARBA00022441"/>
    </source>
</evidence>
<evidence type="ECO:0000313" key="2">
    <source>
        <dbReference type="EMBL" id="CAF4363546.1"/>
    </source>
</evidence>
<keyword evidence="1" id="KW-0880">Kelch repeat</keyword>
<feature type="non-terminal residue" evidence="2">
    <location>
        <position position="1"/>
    </location>
</feature>
<dbReference type="Pfam" id="PF01344">
    <property type="entry name" value="Kelch_1"/>
    <property type="match status" value="1"/>
</dbReference>
<comment type="caution">
    <text evidence="2">The sequence shown here is derived from an EMBL/GenBank/DDBJ whole genome shotgun (WGS) entry which is preliminary data.</text>
</comment>
<organism evidence="2 3">
    <name type="scientific">Adineta steineri</name>
    <dbReference type="NCBI Taxonomy" id="433720"/>
    <lineage>
        <taxon>Eukaryota</taxon>
        <taxon>Metazoa</taxon>
        <taxon>Spiralia</taxon>
        <taxon>Gnathifera</taxon>
        <taxon>Rotifera</taxon>
        <taxon>Eurotatoria</taxon>
        <taxon>Bdelloidea</taxon>
        <taxon>Adinetida</taxon>
        <taxon>Adinetidae</taxon>
        <taxon>Adineta</taxon>
    </lineage>
</organism>